<dbReference type="Gene3D" id="2.40.160.210">
    <property type="entry name" value="Acyl-CoA thioesterase, double hotdog domain"/>
    <property type="match status" value="1"/>
</dbReference>
<evidence type="ECO:0000259" key="1">
    <source>
        <dbReference type="Pfam" id="PF13622"/>
    </source>
</evidence>
<dbReference type="PANTHER" id="PTHR38110:SF1">
    <property type="entry name" value="THIOESTERASE DOMAIN-CONTAINING PROTEIN"/>
    <property type="match status" value="1"/>
</dbReference>
<dbReference type="InterPro" id="IPR052389">
    <property type="entry name" value="Sec_Metab_Biosynth-Assoc"/>
</dbReference>
<dbReference type="InterPro" id="IPR049449">
    <property type="entry name" value="TesB_ACOT8-like_N"/>
</dbReference>
<organism evidence="2 3">
    <name type="scientific">Pseudozyma antarctica (strain T-34)</name>
    <name type="common">Yeast</name>
    <name type="synonym">Candida antarctica</name>
    <dbReference type="NCBI Taxonomy" id="1151754"/>
    <lineage>
        <taxon>Eukaryota</taxon>
        <taxon>Fungi</taxon>
        <taxon>Dikarya</taxon>
        <taxon>Basidiomycota</taxon>
        <taxon>Ustilaginomycotina</taxon>
        <taxon>Ustilaginomycetes</taxon>
        <taxon>Ustilaginales</taxon>
        <taxon>Ustilaginaceae</taxon>
        <taxon>Moesziomyces</taxon>
    </lineage>
</organism>
<reference evidence="3" key="1">
    <citation type="journal article" date="2013" name="Genome Announc.">
        <title>Genome sequence of the basidiomycetous yeast Pseudozyma antarctica T-34, a producer of the glycolipid biosurfactants mannosylerythritol lipids.</title>
        <authorList>
            <person name="Morita T."/>
            <person name="Koike H."/>
            <person name="Koyama Y."/>
            <person name="Hagiwara H."/>
            <person name="Ito E."/>
            <person name="Fukuoka T."/>
            <person name="Imura T."/>
            <person name="Machida M."/>
            <person name="Kitamoto D."/>
        </authorList>
    </citation>
    <scope>NUCLEOTIDE SEQUENCE [LARGE SCALE GENOMIC DNA]</scope>
    <source>
        <strain evidence="3">T-34</strain>
    </source>
</reference>
<sequence>MPGLQAATVSHLDETSVTSRSAVYRGEIDTTWCIGSVPNGGYSLSIILNAVLAFMRTPEVTATNIKGIAHNDPLLLSATYIQAVTWTPYEVRLQVLKRGKSLSNLQADLYQDGVMRITTQVLVTDFETQKAAAEKMKLKGGEHDPAKNGYTITDKSQWAPEFPLSAPEKCHTPRPFGNKAESGKTFAFGELITVSADPKHIHSTKTSDVLSAGAYYALTPQPRLQLDADKVTNGRTSDGKNLIPFFADMFLSPPMMLPGHHDAHWYPTLHLTVEFKRALPKEPVTRTATLSRGRFMINGQHESDTELWSHPDDQHLFNSHKPTERRSWILAVARQTALVLPFAVNQNKTKAKL</sequence>
<protein>
    <recommendedName>
        <fullName evidence="1">Acyl-CoA thioesterase-like N-terminal HotDog domain-containing protein</fullName>
    </recommendedName>
</protein>
<evidence type="ECO:0000313" key="3">
    <source>
        <dbReference type="Proteomes" id="UP000011976"/>
    </source>
</evidence>
<dbReference type="EMBL" id="DF196778">
    <property type="protein sequence ID" value="GAC74520.1"/>
    <property type="molecule type" value="Genomic_DNA"/>
</dbReference>
<dbReference type="Proteomes" id="UP000011976">
    <property type="component" value="Unassembled WGS sequence"/>
</dbReference>
<dbReference type="STRING" id="1151754.M9M2T8"/>
<evidence type="ECO:0000313" key="2">
    <source>
        <dbReference type="EMBL" id="GAC74520.1"/>
    </source>
</evidence>
<dbReference type="PANTHER" id="PTHR38110">
    <property type="entry name" value="CHROMOSOME 23, WHOLE GENOME SHOTGUN SEQUENCE"/>
    <property type="match status" value="1"/>
</dbReference>
<accession>M9M2T8</accession>
<dbReference type="InterPro" id="IPR042171">
    <property type="entry name" value="Acyl-CoA_hotdog"/>
</dbReference>
<dbReference type="AlphaFoldDB" id="M9M2T8"/>
<dbReference type="OrthoDB" id="2532955at2759"/>
<feature type="domain" description="Acyl-CoA thioesterase-like N-terminal HotDog" evidence="1">
    <location>
        <begin position="30"/>
        <end position="119"/>
    </location>
</feature>
<proteinExistence type="predicted"/>
<gene>
    <name evidence="2" type="ORF">PANT_12d00011</name>
</gene>
<dbReference type="Pfam" id="PF13622">
    <property type="entry name" value="4HBT_3"/>
    <property type="match status" value="1"/>
</dbReference>
<name>M9M2T8_PSEA3</name>